<comment type="caution">
    <text evidence="1">The sequence shown here is derived from an EMBL/GenBank/DDBJ whole genome shotgun (WGS) entry which is preliminary data.</text>
</comment>
<dbReference type="Proteomes" id="UP000637774">
    <property type="component" value="Unassembled WGS sequence"/>
</dbReference>
<evidence type="ECO:0000313" key="1">
    <source>
        <dbReference type="EMBL" id="GGH84538.1"/>
    </source>
</evidence>
<name>A0ABQ2A418_9BACT</name>
<keyword evidence="2" id="KW-1185">Reference proteome</keyword>
<sequence length="87" mass="9892">MAHVLHRVHSPGNKPEVGIRCTQFLHRRWCYSAKVRTKRGGDETKLADVLNPGQVIFYQKAGSQIRVLLMSQKKNARVKTQQVCAGY</sequence>
<reference evidence="2" key="1">
    <citation type="journal article" date="2019" name="Int. J. Syst. Evol. Microbiol.">
        <title>The Global Catalogue of Microorganisms (GCM) 10K type strain sequencing project: providing services to taxonomists for standard genome sequencing and annotation.</title>
        <authorList>
            <consortium name="The Broad Institute Genomics Platform"/>
            <consortium name="The Broad Institute Genome Sequencing Center for Infectious Disease"/>
            <person name="Wu L."/>
            <person name="Ma J."/>
        </authorList>
    </citation>
    <scope>NUCLEOTIDE SEQUENCE [LARGE SCALE GENOMIC DNA]</scope>
    <source>
        <strain evidence="2">CGMCC 1.14966</strain>
    </source>
</reference>
<dbReference type="EMBL" id="BMGY01000012">
    <property type="protein sequence ID" value="GGH84538.1"/>
    <property type="molecule type" value="Genomic_DNA"/>
</dbReference>
<evidence type="ECO:0000313" key="2">
    <source>
        <dbReference type="Proteomes" id="UP000637774"/>
    </source>
</evidence>
<accession>A0ABQ2A418</accession>
<organism evidence="1 2">
    <name type="scientific">Hymenobacter frigidus</name>
    <dbReference type="NCBI Taxonomy" id="1524095"/>
    <lineage>
        <taxon>Bacteria</taxon>
        <taxon>Pseudomonadati</taxon>
        <taxon>Bacteroidota</taxon>
        <taxon>Cytophagia</taxon>
        <taxon>Cytophagales</taxon>
        <taxon>Hymenobacteraceae</taxon>
        <taxon>Hymenobacter</taxon>
    </lineage>
</organism>
<protein>
    <submittedName>
        <fullName evidence="1">Uncharacterized protein</fullName>
    </submittedName>
</protein>
<gene>
    <name evidence="1" type="ORF">GCM10011495_16690</name>
</gene>
<proteinExistence type="predicted"/>